<keyword evidence="3" id="KW-1185">Reference proteome</keyword>
<proteinExistence type="predicted"/>
<evidence type="ECO:0000313" key="2">
    <source>
        <dbReference type="EMBL" id="MFD2534055.1"/>
    </source>
</evidence>
<dbReference type="PROSITE" id="PS51257">
    <property type="entry name" value="PROKAR_LIPOPROTEIN"/>
    <property type="match status" value="1"/>
</dbReference>
<protein>
    <submittedName>
        <fullName evidence="2">Uncharacterized protein</fullName>
    </submittedName>
</protein>
<comment type="caution">
    <text evidence="2">The sequence shown here is derived from an EMBL/GenBank/DDBJ whole genome shotgun (WGS) entry which is preliminary data.</text>
</comment>
<sequence length="162" mass="18424">MKHVIFTLSLLALVSCKDSKNQDTKTETIEHSDDTKNDHQNHETSNVYANAWINEIQNDNGVKWQADTPTNEGVQQLQNTINTQSASTLDDYHKLAKKLNDQKNFVVKNCTMEGPSHDNLHIWLHPLIEKIDALLKAETVEDASKITASIKENINAYSEYFE</sequence>
<evidence type="ECO:0000313" key="3">
    <source>
        <dbReference type="Proteomes" id="UP001597441"/>
    </source>
</evidence>
<organism evidence="2 3">
    <name type="scientific">Gelatiniphilus marinus</name>
    <dbReference type="NCBI Taxonomy" id="1759464"/>
    <lineage>
        <taxon>Bacteria</taxon>
        <taxon>Pseudomonadati</taxon>
        <taxon>Bacteroidota</taxon>
        <taxon>Flavobacteriia</taxon>
        <taxon>Flavobacteriales</taxon>
        <taxon>Flavobacteriaceae</taxon>
        <taxon>Gelatiniphilus</taxon>
    </lineage>
</organism>
<reference evidence="3" key="1">
    <citation type="journal article" date="2019" name="Int. J. Syst. Evol. Microbiol.">
        <title>The Global Catalogue of Microorganisms (GCM) 10K type strain sequencing project: providing services to taxonomists for standard genome sequencing and annotation.</title>
        <authorList>
            <consortium name="The Broad Institute Genomics Platform"/>
            <consortium name="The Broad Institute Genome Sequencing Center for Infectious Disease"/>
            <person name="Wu L."/>
            <person name="Ma J."/>
        </authorList>
    </citation>
    <scope>NUCLEOTIDE SEQUENCE [LARGE SCALE GENOMIC DNA]</scope>
    <source>
        <strain evidence="3">KCTC 42903</strain>
    </source>
</reference>
<dbReference type="Proteomes" id="UP001597441">
    <property type="component" value="Unassembled WGS sequence"/>
</dbReference>
<name>A0ABW5JQP8_9FLAO</name>
<accession>A0ABW5JQP8</accession>
<evidence type="ECO:0000256" key="1">
    <source>
        <dbReference type="SAM" id="MobiDB-lite"/>
    </source>
</evidence>
<feature type="region of interest" description="Disordered" evidence="1">
    <location>
        <begin position="21"/>
        <end position="42"/>
    </location>
</feature>
<gene>
    <name evidence="2" type="ORF">ACFSQS_02975</name>
</gene>
<dbReference type="RefSeq" id="WP_388013859.1">
    <property type="nucleotide sequence ID" value="NZ_JBHUDT010000001.1"/>
</dbReference>
<dbReference type="EMBL" id="JBHULK010000001">
    <property type="protein sequence ID" value="MFD2534055.1"/>
    <property type="molecule type" value="Genomic_DNA"/>
</dbReference>